<organism evidence="2 3">
    <name type="scientific">Rhodococcus oxybenzonivorans</name>
    <dbReference type="NCBI Taxonomy" id="1990687"/>
    <lineage>
        <taxon>Bacteria</taxon>
        <taxon>Bacillati</taxon>
        <taxon>Actinomycetota</taxon>
        <taxon>Actinomycetes</taxon>
        <taxon>Mycobacteriales</taxon>
        <taxon>Nocardiaceae</taxon>
        <taxon>Rhodococcus</taxon>
    </lineage>
</organism>
<dbReference type="SUPFAM" id="SSF54909">
    <property type="entry name" value="Dimeric alpha+beta barrel"/>
    <property type="match status" value="1"/>
</dbReference>
<dbReference type="Proteomes" id="UP000245711">
    <property type="component" value="Plasmid pRB98"/>
</dbReference>
<feature type="domain" description="EthD" evidence="1">
    <location>
        <begin position="13"/>
        <end position="89"/>
    </location>
</feature>
<dbReference type="InterPro" id="IPR011008">
    <property type="entry name" value="Dimeric_a/b-barrel"/>
</dbReference>
<dbReference type="AlphaFoldDB" id="A0A2S2C5A9"/>
<dbReference type="RefSeq" id="WP_109335556.1">
    <property type="nucleotide sequence ID" value="NZ_CP021355.1"/>
</dbReference>
<dbReference type="PANTHER" id="PTHR40260:SF2">
    <property type="entry name" value="BLR8190 PROTEIN"/>
    <property type="match status" value="1"/>
</dbReference>
<keyword evidence="3" id="KW-1185">Reference proteome</keyword>
<dbReference type="KEGG" id="roz:CBI38_31335"/>
<sequence>MSFRVAVCYGKPEDPTVFDEYYTSTHVPLAKAVPGLTDFTWGKVRSMDGSEPPYYAVANLYFADKASLQAGLASPEMRTAGKDVRNFATGGVTMFTQEEVRPA</sequence>
<dbReference type="Pfam" id="PF07110">
    <property type="entry name" value="EthD"/>
    <property type="match status" value="1"/>
</dbReference>
<evidence type="ECO:0000313" key="2">
    <source>
        <dbReference type="EMBL" id="AWK76060.1"/>
    </source>
</evidence>
<reference evidence="2 3" key="1">
    <citation type="submission" date="2017-05" db="EMBL/GenBank/DDBJ databases">
        <title>Isolation of Rhodococcus sp. S2-17 biodegrading of BP-3.</title>
        <authorList>
            <person name="Lee Y."/>
            <person name="Kim K.H."/>
            <person name="Chun B.H."/>
            <person name="Jung H.S."/>
            <person name="Jeon C.O."/>
        </authorList>
    </citation>
    <scope>NUCLEOTIDE SEQUENCE [LARGE SCALE GENOMIC DNA]</scope>
    <source>
        <strain evidence="2 3">S2-17</strain>
        <plasmid evidence="3">prb98</plasmid>
    </source>
</reference>
<protein>
    <submittedName>
        <fullName evidence="2">Ethyl tert-butyl ether degradation protein EthD</fullName>
    </submittedName>
</protein>
<evidence type="ECO:0000259" key="1">
    <source>
        <dbReference type="Pfam" id="PF07110"/>
    </source>
</evidence>
<name>A0A2S2C5A9_9NOCA</name>
<dbReference type="Gene3D" id="3.30.70.100">
    <property type="match status" value="1"/>
</dbReference>
<keyword evidence="2" id="KW-0614">Plasmid</keyword>
<geneLocation type="plasmid" evidence="3">
    <name>prb98</name>
</geneLocation>
<evidence type="ECO:0000313" key="3">
    <source>
        <dbReference type="Proteomes" id="UP000245711"/>
    </source>
</evidence>
<dbReference type="GO" id="GO:0016491">
    <property type="term" value="F:oxidoreductase activity"/>
    <property type="evidence" value="ECO:0007669"/>
    <property type="project" value="InterPro"/>
</dbReference>
<accession>A0A2S2C5A9</accession>
<gene>
    <name evidence="2" type="ORF">CBI38_31335</name>
</gene>
<proteinExistence type="predicted"/>
<dbReference type="NCBIfam" id="TIGR02118">
    <property type="entry name" value="EthD family reductase"/>
    <property type="match status" value="1"/>
</dbReference>
<dbReference type="PANTHER" id="PTHR40260">
    <property type="entry name" value="BLR8190 PROTEIN"/>
    <property type="match status" value="1"/>
</dbReference>
<dbReference type="EMBL" id="CP021355">
    <property type="protein sequence ID" value="AWK76060.1"/>
    <property type="molecule type" value="Genomic_DNA"/>
</dbReference>
<dbReference type="InterPro" id="IPR009799">
    <property type="entry name" value="EthD_dom"/>
</dbReference>
<dbReference type="OrthoDB" id="5294870at2"/>